<dbReference type="EMBL" id="DQAY01000085">
    <property type="protein sequence ID" value="HCO24230.1"/>
    <property type="molecule type" value="Genomic_DNA"/>
</dbReference>
<dbReference type="SUPFAM" id="SSF52283">
    <property type="entry name" value="Formate/glycerate dehydrogenase catalytic domain-like"/>
    <property type="match status" value="1"/>
</dbReference>
<dbReference type="PANTHER" id="PTHR42789:SF1">
    <property type="entry name" value="D-ISOMER SPECIFIC 2-HYDROXYACID DEHYDROGENASE FAMILY PROTEIN (AFU_ORTHOLOGUE AFUA_6G10090)"/>
    <property type="match status" value="1"/>
</dbReference>
<evidence type="ECO:0000259" key="5">
    <source>
        <dbReference type="Pfam" id="PF00389"/>
    </source>
</evidence>
<evidence type="ECO:0008006" key="9">
    <source>
        <dbReference type="Google" id="ProtNLM"/>
    </source>
</evidence>
<dbReference type="PANTHER" id="PTHR42789">
    <property type="entry name" value="D-ISOMER SPECIFIC 2-HYDROXYACID DEHYDROGENASE FAMILY PROTEIN (AFU_ORTHOLOGUE AFUA_6G10090)"/>
    <property type="match status" value="1"/>
</dbReference>
<accession>A0A3D3R9C7</accession>
<dbReference type="SUPFAM" id="SSF51735">
    <property type="entry name" value="NAD(P)-binding Rossmann-fold domains"/>
    <property type="match status" value="1"/>
</dbReference>
<dbReference type="FunFam" id="3.40.50.720:FF:000203">
    <property type="entry name" value="D-3-phosphoglycerate dehydrogenase (SerA)"/>
    <property type="match status" value="1"/>
</dbReference>
<reference evidence="7 8" key="1">
    <citation type="journal article" date="2018" name="Nat. Biotechnol.">
        <title>A standardized bacterial taxonomy based on genome phylogeny substantially revises the tree of life.</title>
        <authorList>
            <person name="Parks D.H."/>
            <person name="Chuvochina M."/>
            <person name="Waite D.W."/>
            <person name="Rinke C."/>
            <person name="Skarshewski A."/>
            <person name="Chaumeil P.A."/>
            <person name="Hugenholtz P."/>
        </authorList>
    </citation>
    <scope>NUCLEOTIDE SEQUENCE [LARGE SCALE GENOMIC DNA]</scope>
    <source>
        <strain evidence="7">UBA9375</strain>
    </source>
</reference>
<keyword evidence="2 4" id="KW-0560">Oxidoreductase</keyword>
<dbReference type="InterPro" id="IPR006140">
    <property type="entry name" value="D-isomer_DH_NAD-bd"/>
</dbReference>
<name>A0A3D3R9C7_9PLAN</name>
<comment type="caution">
    <text evidence="7">The sequence shown here is derived from an EMBL/GenBank/DDBJ whole genome shotgun (WGS) entry which is preliminary data.</text>
</comment>
<dbReference type="GO" id="GO:0016616">
    <property type="term" value="F:oxidoreductase activity, acting on the CH-OH group of donors, NAD or NADP as acceptor"/>
    <property type="evidence" value="ECO:0007669"/>
    <property type="project" value="InterPro"/>
</dbReference>
<sequence>MSDVLVTENIQGVSMNRLIQEHDVEFDAYLWQNIDLLKQKIQNTRALIVRNQTKVDRELIDAAPELKIIARAGAGLDNVDTEYAHEKGIVVCFTPDANSLSVAELTIGLMLALMRKIPEARQDTLTGGWNRLKFTGTELYGKSFGLIGMGRIGSLTATRAKAFGMNILAADPFLKADAPQLKKLNATLLSLDDLLAESDVVSCHSPLTPDTRKMLTYQHFRKMKPDAFFINTSRGEVVDERGLTQALLEHKLAGAALDVRETEPPKQSPLNQMENVILTPHIAAFTVEAQDRVVDSVCEDVRLVLSGKKAINVFEP</sequence>
<dbReference type="Proteomes" id="UP000263642">
    <property type="component" value="Unassembled WGS sequence"/>
</dbReference>
<evidence type="ECO:0000256" key="4">
    <source>
        <dbReference type="RuleBase" id="RU003719"/>
    </source>
</evidence>
<protein>
    <recommendedName>
        <fullName evidence="9">Phosphoglycerate dehydrogenase</fullName>
    </recommendedName>
</protein>
<evidence type="ECO:0000256" key="2">
    <source>
        <dbReference type="ARBA" id="ARBA00023002"/>
    </source>
</evidence>
<gene>
    <name evidence="7" type="ORF">DIT97_14740</name>
</gene>
<dbReference type="Pfam" id="PF00389">
    <property type="entry name" value="2-Hacid_dh"/>
    <property type="match status" value="1"/>
</dbReference>
<dbReference type="InterPro" id="IPR050857">
    <property type="entry name" value="D-2-hydroxyacid_DH"/>
</dbReference>
<evidence type="ECO:0000313" key="7">
    <source>
        <dbReference type="EMBL" id="HCO24230.1"/>
    </source>
</evidence>
<evidence type="ECO:0000313" key="8">
    <source>
        <dbReference type="Proteomes" id="UP000263642"/>
    </source>
</evidence>
<dbReference type="InterPro" id="IPR029753">
    <property type="entry name" value="D-isomer_DH_CS"/>
</dbReference>
<evidence type="ECO:0000259" key="6">
    <source>
        <dbReference type="Pfam" id="PF02826"/>
    </source>
</evidence>
<dbReference type="PROSITE" id="PS00671">
    <property type="entry name" value="D_2_HYDROXYACID_DH_3"/>
    <property type="match status" value="1"/>
</dbReference>
<keyword evidence="3" id="KW-0520">NAD</keyword>
<dbReference type="InterPro" id="IPR006139">
    <property type="entry name" value="D-isomer_2_OHA_DH_cat_dom"/>
</dbReference>
<feature type="domain" description="D-isomer specific 2-hydroxyacid dehydrogenase catalytic" evidence="5">
    <location>
        <begin position="4"/>
        <end position="313"/>
    </location>
</feature>
<dbReference type="GO" id="GO:0051287">
    <property type="term" value="F:NAD binding"/>
    <property type="evidence" value="ECO:0007669"/>
    <property type="project" value="InterPro"/>
</dbReference>
<comment type="similarity">
    <text evidence="1 4">Belongs to the D-isomer specific 2-hydroxyacid dehydrogenase family.</text>
</comment>
<evidence type="ECO:0000256" key="3">
    <source>
        <dbReference type="ARBA" id="ARBA00023027"/>
    </source>
</evidence>
<dbReference type="CDD" id="cd12173">
    <property type="entry name" value="PGDH_4"/>
    <property type="match status" value="1"/>
</dbReference>
<organism evidence="7 8">
    <name type="scientific">Gimesia maris</name>
    <dbReference type="NCBI Taxonomy" id="122"/>
    <lineage>
        <taxon>Bacteria</taxon>
        <taxon>Pseudomonadati</taxon>
        <taxon>Planctomycetota</taxon>
        <taxon>Planctomycetia</taxon>
        <taxon>Planctomycetales</taxon>
        <taxon>Planctomycetaceae</taxon>
        <taxon>Gimesia</taxon>
    </lineage>
</organism>
<feature type="domain" description="D-isomer specific 2-hydroxyacid dehydrogenase NAD-binding" evidence="6">
    <location>
        <begin position="107"/>
        <end position="283"/>
    </location>
</feature>
<dbReference type="Gene3D" id="3.40.50.720">
    <property type="entry name" value="NAD(P)-binding Rossmann-like Domain"/>
    <property type="match status" value="2"/>
</dbReference>
<proteinExistence type="inferred from homology"/>
<evidence type="ECO:0000256" key="1">
    <source>
        <dbReference type="ARBA" id="ARBA00005854"/>
    </source>
</evidence>
<dbReference type="Pfam" id="PF02826">
    <property type="entry name" value="2-Hacid_dh_C"/>
    <property type="match status" value="1"/>
</dbReference>
<dbReference type="AlphaFoldDB" id="A0A3D3R9C7"/>
<dbReference type="InterPro" id="IPR036291">
    <property type="entry name" value="NAD(P)-bd_dom_sf"/>
</dbReference>